<protein>
    <submittedName>
        <fullName evidence="3">Mce-associated membrane protein</fullName>
    </submittedName>
</protein>
<organism evidence="3 4">
    <name type="scientific">Streptosporangium saharense</name>
    <dbReference type="NCBI Taxonomy" id="1706840"/>
    <lineage>
        <taxon>Bacteria</taxon>
        <taxon>Bacillati</taxon>
        <taxon>Actinomycetota</taxon>
        <taxon>Actinomycetes</taxon>
        <taxon>Streptosporangiales</taxon>
        <taxon>Streptosporangiaceae</taxon>
        <taxon>Streptosporangium</taxon>
    </lineage>
</organism>
<dbReference type="AlphaFoldDB" id="A0A7W7QIS1"/>
<dbReference type="EMBL" id="JACHJP010000001">
    <property type="protein sequence ID" value="MBB4913871.1"/>
    <property type="molecule type" value="Genomic_DNA"/>
</dbReference>
<dbReference type="Proteomes" id="UP000552644">
    <property type="component" value="Unassembled WGS sequence"/>
</dbReference>
<sequence length="171" mass="19007">MTRVSLLLVGVMTAVALSLAAVVWIMFADLSRLRSDETAGQEALATARSVAADMLSYDYRTIEQDFARARGYTTGNLSQYYRELTTSLVPTARKQRAVQQATVAGAGVESARADRVEVLLFVNMNTVRTMPGDKQPRRQIRQNRARLVMVRQDSHWLVSELSTLLGNPPPH</sequence>
<evidence type="ECO:0000313" key="4">
    <source>
        <dbReference type="Proteomes" id="UP000552644"/>
    </source>
</evidence>
<keyword evidence="4" id="KW-1185">Reference proteome</keyword>
<gene>
    <name evidence="3" type="ORF">FHS44_000943</name>
</gene>
<comment type="caution">
    <text evidence="3">The sequence shown here is derived from an EMBL/GenBank/DDBJ whole genome shotgun (WGS) entry which is preliminary data.</text>
</comment>
<evidence type="ECO:0000256" key="2">
    <source>
        <dbReference type="ARBA" id="ARBA00023136"/>
    </source>
</evidence>
<dbReference type="GO" id="GO:0016020">
    <property type="term" value="C:membrane"/>
    <property type="evidence" value="ECO:0007669"/>
    <property type="project" value="UniProtKB-SubCell"/>
</dbReference>
<comment type="subcellular location">
    <subcellularLocation>
        <location evidence="1">Membrane</location>
    </subcellularLocation>
</comment>
<proteinExistence type="predicted"/>
<keyword evidence="2" id="KW-0472">Membrane</keyword>
<dbReference type="RefSeq" id="WP_184712596.1">
    <property type="nucleotide sequence ID" value="NZ_JACHJP010000001.1"/>
</dbReference>
<evidence type="ECO:0000256" key="1">
    <source>
        <dbReference type="ARBA" id="ARBA00004370"/>
    </source>
</evidence>
<dbReference type="PANTHER" id="PTHR37042">
    <property type="entry name" value="OUTER MEMBRANE PROTEIN RV1973"/>
    <property type="match status" value="1"/>
</dbReference>
<accession>A0A7W7QIS1</accession>
<name>A0A7W7QIS1_9ACTN</name>
<reference evidence="3 4" key="1">
    <citation type="submission" date="2020-08" db="EMBL/GenBank/DDBJ databases">
        <title>Genomic Encyclopedia of Type Strains, Phase III (KMG-III): the genomes of soil and plant-associated and newly described type strains.</title>
        <authorList>
            <person name="Whitman W."/>
        </authorList>
    </citation>
    <scope>NUCLEOTIDE SEQUENCE [LARGE SCALE GENOMIC DNA]</scope>
    <source>
        <strain evidence="3 4">CECT 8840</strain>
    </source>
</reference>
<dbReference type="PANTHER" id="PTHR37042:SF4">
    <property type="entry name" value="OUTER MEMBRANE PROTEIN RV1973"/>
    <property type="match status" value="1"/>
</dbReference>
<evidence type="ECO:0000313" key="3">
    <source>
        <dbReference type="EMBL" id="MBB4913871.1"/>
    </source>
</evidence>